<evidence type="ECO:0000313" key="3">
    <source>
        <dbReference type="Proteomes" id="UP001175271"/>
    </source>
</evidence>
<reference evidence="2" key="1">
    <citation type="submission" date="2023-06" db="EMBL/GenBank/DDBJ databases">
        <title>Genomic analysis of the entomopathogenic nematode Steinernema hermaphroditum.</title>
        <authorList>
            <person name="Schwarz E.M."/>
            <person name="Heppert J.K."/>
            <person name="Baniya A."/>
            <person name="Schwartz H.T."/>
            <person name="Tan C.-H."/>
            <person name="Antoshechkin I."/>
            <person name="Sternberg P.W."/>
            <person name="Goodrich-Blair H."/>
            <person name="Dillman A.R."/>
        </authorList>
    </citation>
    <scope>NUCLEOTIDE SEQUENCE</scope>
    <source>
        <strain evidence="2">PS9179</strain>
        <tissue evidence="2">Whole animal</tissue>
    </source>
</reference>
<name>A0AA39LWJ5_9BILA</name>
<feature type="compositionally biased region" description="Basic and acidic residues" evidence="1">
    <location>
        <begin position="1"/>
        <end position="12"/>
    </location>
</feature>
<organism evidence="2 3">
    <name type="scientific">Steinernema hermaphroditum</name>
    <dbReference type="NCBI Taxonomy" id="289476"/>
    <lineage>
        <taxon>Eukaryota</taxon>
        <taxon>Metazoa</taxon>
        <taxon>Ecdysozoa</taxon>
        <taxon>Nematoda</taxon>
        <taxon>Chromadorea</taxon>
        <taxon>Rhabditida</taxon>
        <taxon>Tylenchina</taxon>
        <taxon>Panagrolaimomorpha</taxon>
        <taxon>Strongyloidoidea</taxon>
        <taxon>Steinernematidae</taxon>
        <taxon>Steinernema</taxon>
    </lineage>
</organism>
<dbReference type="AlphaFoldDB" id="A0AA39LWJ5"/>
<proteinExistence type="predicted"/>
<comment type="caution">
    <text evidence="2">The sequence shown here is derived from an EMBL/GenBank/DDBJ whole genome shotgun (WGS) entry which is preliminary data.</text>
</comment>
<dbReference type="EMBL" id="JAUCMV010000003">
    <property type="protein sequence ID" value="KAK0412247.1"/>
    <property type="molecule type" value="Genomic_DNA"/>
</dbReference>
<accession>A0AA39LWJ5</accession>
<gene>
    <name evidence="2" type="ORF">QR680_006111</name>
</gene>
<protein>
    <submittedName>
        <fullName evidence="2">Uncharacterized protein</fullName>
    </submittedName>
</protein>
<feature type="compositionally biased region" description="Basic and acidic residues" evidence="1">
    <location>
        <begin position="22"/>
        <end position="33"/>
    </location>
</feature>
<keyword evidence="3" id="KW-1185">Reference proteome</keyword>
<dbReference type="Proteomes" id="UP001175271">
    <property type="component" value="Unassembled WGS sequence"/>
</dbReference>
<sequence>MAAVEANEKTELVGDVSEAAPAEEKLKTPKVEEEVNDEDKELLESLKTKPLSFFSKMKDLPEVIAVKYHKDIKRRWAEAENWVKPMEDRMIALDCPEKSLEEDRFEIMGELLDKACQAFEIFDEHENRRIPTGHRIVLEYRLLDVLEHCFGILNKICAEFDKLKGDRDGSLNEREWLRYEIRRCDAIFTEVHERFLKSYLEMEW</sequence>
<evidence type="ECO:0000256" key="1">
    <source>
        <dbReference type="SAM" id="MobiDB-lite"/>
    </source>
</evidence>
<evidence type="ECO:0000313" key="2">
    <source>
        <dbReference type="EMBL" id="KAK0412247.1"/>
    </source>
</evidence>
<feature type="region of interest" description="Disordered" evidence="1">
    <location>
        <begin position="1"/>
        <end position="38"/>
    </location>
</feature>